<dbReference type="PANTHER" id="PTHR10783:SF103">
    <property type="entry name" value="SOLUTE CARRIER FAMILY 53 MEMBER 1"/>
    <property type="match status" value="1"/>
</dbReference>
<feature type="compositionally biased region" description="Polar residues" evidence="7">
    <location>
        <begin position="149"/>
        <end position="159"/>
    </location>
</feature>
<dbReference type="Pfam" id="PF03105">
    <property type="entry name" value="SPX"/>
    <property type="match status" value="1"/>
</dbReference>
<evidence type="ECO:0000256" key="2">
    <source>
        <dbReference type="ARBA" id="ARBA00009665"/>
    </source>
</evidence>
<dbReference type="InterPro" id="IPR004331">
    <property type="entry name" value="SPX_dom"/>
</dbReference>
<keyword evidence="4 8" id="KW-1133">Transmembrane helix</keyword>
<feature type="region of interest" description="Disordered" evidence="7">
    <location>
        <begin position="791"/>
        <end position="904"/>
    </location>
</feature>
<keyword evidence="3 8" id="KW-0812">Transmembrane</keyword>
<evidence type="ECO:0000256" key="5">
    <source>
        <dbReference type="ARBA" id="ARBA00023136"/>
    </source>
</evidence>
<feature type="domain" description="EXS" evidence="9">
    <location>
        <begin position="596"/>
        <end position="790"/>
    </location>
</feature>
<dbReference type="PROSITE" id="PS51382">
    <property type="entry name" value="SPX"/>
    <property type="match status" value="1"/>
</dbReference>
<dbReference type="Pfam" id="PF03124">
    <property type="entry name" value="EXS"/>
    <property type="match status" value="1"/>
</dbReference>
<dbReference type="GO" id="GO:0000822">
    <property type="term" value="F:inositol hexakisphosphate binding"/>
    <property type="evidence" value="ECO:0007669"/>
    <property type="project" value="TreeGrafter"/>
</dbReference>
<dbReference type="GO" id="GO:0006817">
    <property type="term" value="P:phosphate ion transport"/>
    <property type="evidence" value="ECO:0007669"/>
    <property type="project" value="TreeGrafter"/>
</dbReference>
<keyword evidence="12" id="KW-1185">Reference proteome</keyword>
<sequence length="904" mass="102962">MKFAKELERDCVPEWRIKYLDYKAGKKHVKAVGRAVHRANGTPALGKGKKPDLPARTPSQAFYDLTRTLTPSRRNIPAVPAPGPPDERAGLERSELELPAPAIKVPSRDGETADNTTRNTAAASSPPPQRPHLPGGASAPDPPVRPYQTPATPSSFTPRSRLNRLFSMGRHPPEQRPSRVEVALHGLDEARERENEFYRFLDAELAKIEAFYKSKEDEATRRLEALREQLHEMRNRRTSEILGTQRRKQRAGHSASMGGGEDLNGKEASRRLLDPIKDKLFKPGPNSEALQKMTQTPVMHSQSNDQEGGRDYVRRLHDEAVSYRTAKRKLKLALQEFYRALELLKSYALLNRTAFRKLNKKFDKAVNARPPYRYYNDKVNKSWFVTSGIVDNHLVTVEDLYARYFERGNHKIAAGKLRQLSRHARDVSGSAFQNGLLLGVGAVFAVQGLIYGAQLLFESDAIVSTQTSYLLQIYGGYFLMLSLFFLFTLDCRVWTDNRVNYPFIFELDHREHLDWKQLAEFPSFFFCLFGVIIWLNFTRSRRWFIYSHYRLFLSGLYPVEFRDFFLGDIWCSLTYATGNMELFFCLYAHHWKSPSSCNSNHSRLLGFFQAVPAIWRALQCMRRYHDTSNIFPHLVNCGKYSMTILSAVFLSVYRVHGSHANLALYIVFSTINSIYCIIWDLFMDASLMQMHSRQFLLRDIRAIKARWPYYLFLTADPVLRFTWIFYAIFTYDTQHSSAVSFLLGLAEVTRRGLWTVFRVENEHCGNVAANKASRDVPLPYHLEHDNFVGRSSLDDVPDRGHGPATPGAVSTGAQRTASRPRSGEGPAEEGARAEQGGGSTLRRRTSETGGGKKSIFKYMAEAHRQDFEKKRKPVEGTKQEGIDDEDADHAALDEEETPMGSPTP</sequence>
<feature type="coiled-coil region" evidence="6">
    <location>
        <begin position="209"/>
        <end position="236"/>
    </location>
</feature>
<feature type="transmembrane region" description="Helical" evidence="8">
    <location>
        <begin position="435"/>
        <end position="457"/>
    </location>
</feature>
<evidence type="ECO:0000256" key="4">
    <source>
        <dbReference type="ARBA" id="ARBA00022989"/>
    </source>
</evidence>
<dbReference type="AlphaFoldDB" id="A0AAD9HZG0"/>
<feature type="region of interest" description="Disordered" evidence="7">
    <location>
        <begin position="238"/>
        <end position="267"/>
    </location>
</feature>
<dbReference type="PROSITE" id="PS51380">
    <property type="entry name" value="EXS"/>
    <property type="match status" value="1"/>
</dbReference>
<keyword evidence="5 8" id="KW-0472">Membrane</keyword>
<feature type="region of interest" description="Disordered" evidence="7">
    <location>
        <begin position="70"/>
        <end position="89"/>
    </location>
</feature>
<feature type="compositionally biased region" description="Basic and acidic residues" evidence="7">
    <location>
        <begin position="791"/>
        <end position="801"/>
    </location>
</feature>
<dbReference type="GO" id="GO:0005794">
    <property type="term" value="C:Golgi apparatus"/>
    <property type="evidence" value="ECO:0007669"/>
    <property type="project" value="TreeGrafter"/>
</dbReference>
<accession>A0AAD9HZG0</accession>
<evidence type="ECO:0000259" key="9">
    <source>
        <dbReference type="PROSITE" id="PS51380"/>
    </source>
</evidence>
<evidence type="ECO:0000259" key="10">
    <source>
        <dbReference type="PROSITE" id="PS51382"/>
    </source>
</evidence>
<name>A0AAD9HZG0_9PEZI</name>
<feature type="compositionally biased region" description="Acidic residues" evidence="7">
    <location>
        <begin position="882"/>
        <end position="897"/>
    </location>
</feature>
<comment type="similarity">
    <text evidence="2">Belongs to the SYG1 (TC 2.A.94) family.</text>
</comment>
<feature type="compositionally biased region" description="Basic and acidic residues" evidence="7">
    <location>
        <begin position="860"/>
        <end position="881"/>
    </location>
</feature>
<dbReference type="GO" id="GO:0016036">
    <property type="term" value="P:cellular response to phosphate starvation"/>
    <property type="evidence" value="ECO:0007669"/>
    <property type="project" value="TreeGrafter"/>
</dbReference>
<evidence type="ECO:0000256" key="3">
    <source>
        <dbReference type="ARBA" id="ARBA00022692"/>
    </source>
</evidence>
<evidence type="ECO:0000256" key="1">
    <source>
        <dbReference type="ARBA" id="ARBA00004141"/>
    </source>
</evidence>
<dbReference type="CDD" id="cd14475">
    <property type="entry name" value="SPX_SYG1_like"/>
    <property type="match status" value="1"/>
</dbReference>
<evidence type="ECO:0000313" key="12">
    <source>
        <dbReference type="Proteomes" id="UP001217918"/>
    </source>
</evidence>
<feature type="compositionally biased region" description="Polar residues" evidence="7">
    <location>
        <begin position="288"/>
        <end position="306"/>
    </location>
</feature>
<feature type="transmembrane region" description="Helical" evidence="8">
    <location>
        <begin position="469"/>
        <end position="489"/>
    </location>
</feature>
<feature type="region of interest" description="Disordered" evidence="7">
    <location>
        <begin position="283"/>
        <end position="308"/>
    </location>
</feature>
<proteinExistence type="inferred from homology"/>
<evidence type="ECO:0000313" key="11">
    <source>
        <dbReference type="EMBL" id="KAK2068188.1"/>
    </source>
</evidence>
<comment type="caution">
    <text evidence="11">The sequence shown here is derived from an EMBL/GenBank/DDBJ whole genome shotgun (WGS) entry which is preliminary data.</text>
</comment>
<feature type="transmembrane region" description="Helical" evidence="8">
    <location>
        <begin position="662"/>
        <end position="688"/>
    </location>
</feature>
<gene>
    <name evidence="11" type="ORF">P8C59_002845</name>
</gene>
<evidence type="ECO:0000256" key="6">
    <source>
        <dbReference type="SAM" id="Coils"/>
    </source>
</evidence>
<feature type="domain" description="SPX" evidence="10">
    <location>
        <begin position="1"/>
        <end position="376"/>
    </location>
</feature>
<feature type="region of interest" description="Disordered" evidence="7">
    <location>
        <begin position="97"/>
        <end position="159"/>
    </location>
</feature>
<reference evidence="11" key="1">
    <citation type="journal article" date="2023" name="Mol. Plant Microbe Interact.">
        <title>Elucidating the Obligate Nature and Biological Capacity of an Invasive Fungal Corn Pathogen.</title>
        <authorList>
            <person name="MacCready J.S."/>
            <person name="Roggenkamp E.M."/>
            <person name="Gdanetz K."/>
            <person name="Chilvers M.I."/>
        </authorList>
    </citation>
    <scope>NUCLEOTIDE SEQUENCE</scope>
    <source>
        <strain evidence="11">PM02</strain>
    </source>
</reference>
<protein>
    <submittedName>
        <fullName evidence="11">Uncharacterized protein</fullName>
    </submittedName>
</protein>
<keyword evidence="6" id="KW-0175">Coiled coil</keyword>
<evidence type="ECO:0000256" key="7">
    <source>
        <dbReference type="SAM" id="MobiDB-lite"/>
    </source>
</evidence>
<dbReference type="Proteomes" id="UP001217918">
    <property type="component" value="Unassembled WGS sequence"/>
</dbReference>
<dbReference type="PANTHER" id="PTHR10783">
    <property type="entry name" value="XENOTROPIC AND POLYTROPIC RETROVIRUS RECEPTOR 1-RELATED"/>
    <property type="match status" value="1"/>
</dbReference>
<dbReference type="GO" id="GO:0005886">
    <property type="term" value="C:plasma membrane"/>
    <property type="evidence" value="ECO:0007669"/>
    <property type="project" value="TreeGrafter"/>
</dbReference>
<feature type="compositionally biased region" description="Low complexity" evidence="7">
    <location>
        <begin position="113"/>
        <end position="123"/>
    </location>
</feature>
<feature type="transmembrane region" description="Helical" evidence="8">
    <location>
        <begin position="521"/>
        <end position="537"/>
    </location>
</feature>
<evidence type="ECO:0000256" key="8">
    <source>
        <dbReference type="SAM" id="Phobius"/>
    </source>
</evidence>
<dbReference type="EMBL" id="JAQQPM010000002">
    <property type="protein sequence ID" value="KAK2068188.1"/>
    <property type="molecule type" value="Genomic_DNA"/>
</dbReference>
<dbReference type="InterPro" id="IPR004342">
    <property type="entry name" value="EXS_C"/>
</dbReference>
<comment type="subcellular location">
    <subcellularLocation>
        <location evidence="1">Membrane</location>
        <topology evidence="1">Multi-pass membrane protein</topology>
    </subcellularLocation>
</comment>
<organism evidence="11 12">
    <name type="scientific">Phyllachora maydis</name>
    <dbReference type="NCBI Taxonomy" id="1825666"/>
    <lineage>
        <taxon>Eukaryota</taxon>
        <taxon>Fungi</taxon>
        <taxon>Dikarya</taxon>
        <taxon>Ascomycota</taxon>
        <taxon>Pezizomycotina</taxon>
        <taxon>Sordariomycetes</taxon>
        <taxon>Sordariomycetidae</taxon>
        <taxon>Phyllachorales</taxon>
        <taxon>Phyllachoraceae</taxon>
        <taxon>Phyllachora</taxon>
    </lineage>
</organism>